<keyword evidence="2" id="KW-0489">Methyltransferase</keyword>
<keyword evidence="2" id="KW-0808">Transferase</keyword>
<feature type="domain" description="Methyltransferase FkbM" evidence="1">
    <location>
        <begin position="24"/>
        <end position="192"/>
    </location>
</feature>
<dbReference type="RefSeq" id="WP_183571392.1">
    <property type="nucleotide sequence ID" value="NZ_JACHOP010000016.1"/>
</dbReference>
<evidence type="ECO:0000313" key="3">
    <source>
        <dbReference type="Proteomes" id="UP000583454"/>
    </source>
</evidence>
<dbReference type="Pfam" id="PF05050">
    <property type="entry name" value="Methyltransf_21"/>
    <property type="match status" value="1"/>
</dbReference>
<dbReference type="AlphaFoldDB" id="A0A840ZL13"/>
<accession>A0A840ZL13</accession>
<dbReference type="Proteomes" id="UP000583454">
    <property type="component" value="Unassembled WGS sequence"/>
</dbReference>
<dbReference type="InterPro" id="IPR029063">
    <property type="entry name" value="SAM-dependent_MTases_sf"/>
</dbReference>
<dbReference type="InterPro" id="IPR006342">
    <property type="entry name" value="FkbM_mtfrase"/>
</dbReference>
<dbReference type="NCBIfam" id="TIGR01444">
    <property type="entry name" value="fkbM_fam"/>
    <property type="match status" value="1"/>
</dbReference>
<evidence type="ECO:0000259" key="1">
    <source>
        <dbReference type="Pfam" id="PF05050"/>
    </source>
</evidence>
<evidence type="ECO:0000313" key="2">
    <source>
        <dbReference type="EMBL" id="MBB5758719.1"/>
    </source>
</evidence>
<dbReference type="EMBL" id="JACHOP010000016">
    <property type="protein sequence ID" value="MBB5758719.1"/>
    <property type="molecule type" value="Genomic_DNA"/>
</dbReference>
<organism evidence="2 3">
    <name type="scientific">Methylorubrum rhodinum</name>
    <dbReference type="NCBI Taxonomy" id="29428"/>
    <lineage>
        <taxon>Bacteria</taxon>
        <taxon>Pseudomonadati</taxon>
        <taxon>Pseudomonadota</taxon>
        <taxon>Alphaproteobacteria</taxon>
        <taxon>Hyphomicrobiales</taxon>
        <taxon>Methylobacteriaceae</taxon>
        <taxon>Methylorubrum</taxon>
    </lineage>
</organism>
<sequence length="291" mass="32224">MPASHNPFAFRHLTGLDVRVKVVDVGANPIDGAAPYAGLVDEGSAEVVGFEPNLEALARLDAMKGPNETYLPHAVGDGGRHTLHICRQQGMSSLLTPDPAVLACFFGFPVWGEVIETREVDTVRLDDVPATAGLDYLKIDIQGGELMVFRNALARLSEASVIHTEVEFVPLYAGQPLFSDVDQFLRAQGFVFHRFHPDVVSRIVRPLLNENDVYAPMSQAVWADALFIRDFTRPELLTERQLLSTAKILHDCYQSFDICARLLQEHDRRHGGRLLDTYLTGLHRAAGRQAA</sequence>
<dbReference type="GO" id="GO:0008171">
    <property type="term" value="F:O-methyltransferase activity"/>
    <property type="evidence" value="ECO:0007669"/>
    <property type="project" value="TreeGrafter"/>
</dbReference>
<gene>
    <name evidence="2" type="ORF">HNR00_003442</name>
</gene>
<proteinExistence type="predicted"/>
<comment type="caution">
    <text evidence="2">The sequence shown here is derived from an EMBL/GenBank/DDBJ whole genome shotgun (WGS) entry which is preliminary data.</text>
</comment>
<dbReference type="SUPFAM" id="SSF53335">
    <property type="entry name" value="S-adenosyl-L-methionine-dependent methyltransferases"/>
    <property type="match status" value="1"/>
</dbReference>
<name>A0A840ZL13_9HYPH</name>
<reference evidence="2 3" key="1">
    <citation type="submission" date="2020-08" db="EMBL/GenBank/DDBJ databases">
        <title>Genomic Encyclopedia of Type Strains, Phase IV (KMG-IV): sequencing the most valuable type-strain genomes for metagenomic binning, comparative biology and taxonomic classification.</title>
        <authorList>
            <person name="Goeker M."/>
        </authorList>
    </citation>
    <scope>NUCLEOTIDE SEQUENCE [LARGE SCALE GENOMIC DNA]</scope>
    <source>
        <strain evidence="2 3">DSM 2163</strain>
    </source>
</reference>
<dbReference type="PANTHER" id="PTHR36973">
    <property type="entry name" value="SLL1456 PROTEIN-RELATED"/>
    <property type="match status" value="1"/>
</dbReference>
<dbReference type="Gene3D" id="3.40.50.150">
    <property type="entry name" value="Vaccinia Virus protein VP39"/>
    <property type="match status" value="1"/>
</dbReference>
<dbReference type="PANTHER" id="PTHR36973:SF4">
    <property type="entry name" value="NODULATION PROTEIN"/>
    <property type="match status" value="1"/>
</dbReference>
<protein>
    <submittedName>
        <fullName evidence="2">FkbM family methyltransferase</fullName>
    </submittedName>
</protein>
<dbReference type="InterPro" id="IPR053188">
    <property type="entry name" value="FkbM_Methyltransferase"/>
</dbReference>
<keyword evidence="3" id="KW-1185">Reference proteome</keyword>
<dbReference type="GO" id="GO:0032259">
    <property type="term" value="P:methylation"/>
    <property type="evidence" value="ECO:0007669"/>
    <property type="project" value="UniProtKB-KW"/>
</dbReference>